<dbReference type="RefSeq" id="WP_197697815.1">
    <property type="nucleotide sequence ID" value="NZ_JBFAAC010000029.1"/>
</dbReference>
<evidence type="ECO:0000313" key="2">
    <source>
        <dbReference type="EMBL" id="SCG15671.1"/>
    </source>
</evidence>
<feature type="transmembrane region" description="Helical" evidence="1">
    <location>
        <begin position="131"/>
        <end position="147"/>
    </location>
</feature>
<keyword evidence="1" id="KW-1133">Transmembrane helix</keyword>
<dbReference type="InterPro" id="IPR013901">
    <property type="entry name" value="Anthrone_oxy"/>
</dbReference>
<dbReference type="EMBL" id="LT607733">
    <property type="protein sequence ID" value="SCG15671.1"/>
    <property type="molecule type" value="Genomic_DNA"/>
</dbReference>
<feature type="transmembrane region" description="Helical" evidence="1">
    <location>
        <begin position="46"/>
        <end position="71"/>
    </location>
</feature>
<proteinExistence type="predicted"/>
<evidence type="ECO:0000313" key="3">
    <source>
        <dbReference type="Proteomes" id="UP000198251"/>
    </source>
</evidence>
<keyword evidence="3" id="KW-1185">Reference proteome</keyword>
<dbReference type="Proteomes" id="UP000198251">
    <property type="component" value="Chromosome I"/>
</dbReference>
<gene>
    <name evidence="2" type="ORF">GA0070610_1913</name>
</gene>
<accession>A0A1C5G7F4</accession>
<evidence type="ECO:0008006" key="4">
    <source>
        <dbReference type="Google" id="ProtNLM"/>
    </source>
</evidence>
<reference evidence="2 3" key="1">
    <citation type="submission" date="2016-06" db="EMBL/GenBank/DDBJ databases">
        <authorList>
            <person name="Kjaerup R.B."/>
            <person name="Dalgaard T.S."/>
            <person name="Juul-Madsen H.R."/>
        </authorList>
    </citation>
    <scope>NUCLEOTIDE SEQUENCE [LARGE SCALE GENOMIC DNA]</scope>
    <source>
        <strain evidence="2 3">DSM 43913</strain>
    </source>
</reference>
<keyword evidence="1" id="KW-0472">Membrane</keyword>
<keyword evidence="1" id="KW-0812">Transmembrane</keyword>
<dbReference type="AlphaFoldDB" id="A0A1C5G7F4"/>
<protein>
    <recommendedName>
        <fullName evidence="4">DUF1772 domain-containing protein</fullName>
    </recommendedName>
</protein>
<evidence type="ECO:0000256" key="1">
    <source>
        <dbReference type="SAM" id="Phobius"/>
    </source>
</evidence>
<dbReference type="Pfam" id="PF08592">
    <property type="entry name" value="Anthrone_oxy"/>
    <property type="match status" value="1"/>
</dbReference>
<sequence length="159" mass="17287">MLSRTAQALALLSTGLLAGAFAYALASVVPTFDAVPLDVHLQYRTALMYMNGIFMQALMAVSLLTSFWLAITLRVATRWYAAAAGVLALTSLLVTRFGNVPINGRIKTWSVASLPPDHAELLQRWEVYHDIRTATAVTAFVLLLVLIDKTRAVAVTTLP</sequence>
<name>A0A1C5G7F4_MICEH</name>
<feature type="transmembrane region" description="Helical" evidence="1">
    <location>
        <begin position="78"/>
        <end position="98"/>
    </location>
</feature>
<dbReference type="GeneID" id="95801736"/>
<organism evidence="2 3">
    <name type="scientific">Micromonospora echinofusca</name>
    <dbReference type="NCBI Taxonomy" id="47858"/>
    <lineage>
        <taxon>Bacteria</taxon>
        <taxon>Bacillati</taxon>
        <taxon>Actinomycetota</taxon>
        <taxon>Actinomycetes</taxon>
        <taxon>Micromonosporales</taxon>
        <taxon>Micromonosporaceae</taxon>
        <taxon>Micromonospora</taxon>
    </lineage>
</organism>